<feature type="compositionally biased region" description="Basic and acidic residues" evidence="1">
    <location>
        <begin position="118"/>
        <end position="127"/>
    </location>
</feature>
<dbReference type="AlphaFoldDB" id="A0AAN7PY73"/>
<proteinExistence type="predicted"/>
<dbReference type="EMBL" id="JAUNZN010000001">
    <property type="protein sequence ID" value="KAK4830001.1"/>
    <property type="molecule type" value="Genomic_DNA"/>
</dbReference>
<feature type="compositionally biased region" description="Basic residues" evidence="1">
    <location>
        <begin position="107"/>
        <end position="117"/>
    </location>
</feature>
<feature type="compositionally biased region" description="Low complexity" evidence="1">
    <location>
        <begin position="59"/>
        <end position="93"/>
    </location>
</feature>
<keyword evidence="3" id="KW-1185">Reference proteome</keyword>
<evidence type="ECO:0000313" key="3">
    <source>
        <dbReference type="Proteomes" id="UP001333110"/>
    </source>
</evidence>
<reference evidence="2 3" key="1">
    <citation type="journal article" date="2023" name="J. Hered.">
        <title>Chromosome-level genome of the wood stork (Mycteria americana) provides insight into avian chromosome evolution.</title>
        <authorList>
            <person name="Flamio R. Jr."/>
            <person name="Ramstad K.M."/>
        </authorList>
    </citation>
    <scope>NUCLEOTIDE SEQUENCE [LARGE SCALE GENOMIC DNA]</scope>
    <source>
        <strain evidence="2">JAX WOST 10</strain>
    </source>
</reference>
<feature type="compositionally biased region" description="Acidic residues" evidence="1">
    <location>
        <begin position="132"/>
        <end position="147"/>
    </location>
</feature>
<organism evidence="2 3">
    <name type="scientific">Mycteria americana</name>
    <name type="common">Wood stork</name>
    <dbReference type="NCBI Taxonomy" id="33587"/>
    <lineage>
        <taxon>Eukaryota</taxon>
        <taxon>Metazoa</taxon>
        <taxon>Chordata</taxon>
        <taxon>Craniata</taxon>
        <taxon>Vertebrata</taxon>
        <taxon>Euteleostomi</taxon>
        <taxon>Archelosauria</taxon>
        <taxon>Archosauria</taxon>
        <taxon>Dinosauria</taxon>
        <taxon>Saurischia</taxon>
        <taxon>Theropoda</taxon>
        <taxon>Coelurosauria</taxon>
        <taxon>Aves</taxon>
        <taxon>Neognathae</taxon>
        <taxon>Neoaves</taxon>
        <taxon>Aequornithes</taxon>
        <taxon>Ciconiiformes</taxon>
        <taxon>Ciconiidae</taxon>
        <taxon>Mycteria</taxon>
    </lineage>
</organism>
<feature type="region of interest" description="Disordered" evidence="1">
    <location>
        <begin position="1"/>
        <end position="20"/>
    </location>
</feature>
<sequence length="147" mass="15796">MPKRMEMATGMHSEGRIPARSADSAAGIAYYWGEPRKNTLLSQWMYREEKVSGSDDKATGTVATPTSTTGTVAAPTPVTGTAATPTPATGTAAEPENQPVLVSVVPIHKKKSWRQKSAHLEREEEKAGPSQGEDEEEEEVINEAETT</sequence>
<feature type="region of interest" description="Disordered" evidence="1">
    <location>
        <begin position="50"/>
        <end position="147"/>
    </location>
</feature>
<dbReference type="Proteomes" id="UP001333110">
    <property type="component" value="Unassembled WGS sequence"/>
</dbReference>
<comment type="caution">
    <text evidence="2">The sequence shown here is derived from an EMBL/GenBank/DDBJ whole genome shotgun (WGS) entry which is preliminary data.</text>
</comment>
<protein>
    <submittedName>
        <fullName evidence="2">Uncharacterized protein</fullName>
    </submittedName>
</protein>
<accession>A0AAN7PY73</accession>
<evidence type="ECO:0000313" key="2">
    <source>
        <dbReference type="EMBL" id="KAK4830001.1"/>
    </source>
</evidence>
<evidence type="ECO:0000256" key="1">
    <source>
        <dbReference type="SAM" id="MobiDB-lite"/>
    </source>
</evidence>
<name>A0AAN7PY73_MYCAM</name>
<gene>
    <name evidence="2" type="ORF">QYF61_008171</name>
</gene>